<keyword evidence="5" id="KW-0238">DNA-binding</keyword>
<dbReference type="Gene3D" id="3.40.50.10190">
    <property type="entry name" value="BRCT domain"/>
    <property type="match status" value="1"/>
</dbReference>
<evidence type="ECO:0000259" key="16">
    <source>
        <dbReference type="PROSITE" id="PS51294"/>
    </source>
</evidence>
<dbReference type="SUPFAM" id="SSF46689">
    <property type="entry name" value="Homeodomain-like"/>
    <property type="match status" value="2"/>
</dbReference>
<dbReference type="PROSITE" id="PS50135">
    <property type="entry name" value="ZF_ZZ_2"/>
    <property type="match status" value="1"/>
</dbReference>
<dbReference type="FunFam" id="1.10.10.10:FF:000020">
    <property type="entry name" value="SWI/SNF complex subunit SMARCC2 isoform c"/>
    <property type="match status" value="1"/>
</dbReference>
<dbReference type="InterPro" id="IPR036420">
    <property type="entry name" value="BRCT_dom_sf"/>
</dbReference>
<dbReference type="GO" id="GO:0003677">
    <property type="term" value="F:DNA binding"/>
    <property type="evidence" value="ECO:0007669"/>
    <property type="project" value="UniProtKB-KW"/>
</dbReference>
<dbReference type="Pfam" id="PF04433">
    <property type="entry name" value="SWIRM"/>
    <property type="match status" value="1"/>
</dbReference>
<dbReference type="Pfam" id="PF16496">
    <property type="entry name" value="SWIRM-assoc_2"/>
    <property type="match status" value="1"/>
</dbReference>
<keyword evidence="9" id="KW-0175">Coiled coil</keyword>
<dbReference type="InterPro" id="IPR000433">
    <property type="entry name" value="Znf_ZZ"/>
</dbReference>
<evidence type="ECO:0000256" key="10">
    <source>
        <dbReference type="SAM" id="MobiDB-lite"/>
    </source>
</evidence>
<dbReference type="GO" id="GO:0042393">
    <property type="term" value="F:histone binding"/>
    <property type="evidence" value="ECO:0007669"/>
    <property type="project" value="TreeGrafter"/>
</dbReference>
<dbReference type="Pfam" id="PF00249">
    <property type="entry name" value="Myb_DNA-binding"/>
    <property type="match status" value="1"/>
</dbReference>
<feature type="domain" description="BRCT" evidence="13">
    <location>
        <begin position="137"/>
        <end position="265"/>
    </location>
</feature>
<sequence length="1077" mass="122289">MAQRNRLPQFDLYDYERPTTVSRFDSIRQPLVHEFTDKNYNDFSSLTTKELSQFIGQFQKFQEEALGRNAPRSNTPHPTKVPAKLFKLDPAPTTKSPIYHILRAAYEFRASKKWRRWDWSNAKEMVEMVSYVRDYLVNEGIIKNPMIKLGESVERIRRQELIEQVHLLGGRITRDNESATHVIHYTNDNDDTDEEWFRTLEKKSGRVLVHWWYYPDSYDMWLEETAEHADPEPMPEHKGPWNVSERWLTDSVMFNEWMNEEDYEISDTSDFRRLSAGDDQSGISESETSPIHKRNLDSMDSPLQMEIDARPTVGAKRARIRSPERDILPEHPSVSLVDIEIEANRVGGVRSKKNELDPIAGGEIANISQSIPVDIRTENPHEAFGEENPEAIEDNTEMDNITSDLNDIRIPNDTNNMDVDMLEQEQTEPIGDNISPKRNADSPTPVVKEVDEDEQMGTPEDSKQQDDNINDTLPETVVPDATATNSEEEKKRLEEEARKYLSQQTQEIIIPSYAAWFDMAKIHSIEQKSLPEFFNNRNKSKTPSIYKEYRDFIINTYRLNPGEYLTVTACRRNLAGDVCAIIRIHAFLEQWGLINYQVDPDTRPSSVGPPFTGHFRVSADTPRGLQPFHPSTISLSTSNLPNTASTINAGPSDVTVNANVKMERPISIRQNVYQSALATDAGSQVSQDDNASAGIEGGANEPRQYNCCTCGVDCTRVRYHSLKTQNFELCSNCYLEGRYPTTMYSGDFLKMDDTPFKHAQDDDWSEQETLALLEGVELYEDDWHKISEHVGTRTREQCILHFLEFPIEDPLNNTTISDLGPLQYQRIPFSQADNPIMSVVAFLASVVNPGVAAAAAKSALKELSSPKVSDKSKEINGIKDTKTGEPAETSDTTPLIEIKHEDAMDTEEGSSDLKLESSSNTATASDATVGRPKLLERAGATAMGAAAAKAKVLADYEEREIQRLVNAVIENQLKKLELKLQQFEELEVVLENEKRDLEKQRQLLFNERLSLKKNSLTMQEQLRNSQAGGSKQPLSSSEFCEHLKQKNLYKLLQDWKNVASTKVLILASIQEFKQYPI</sequence>
<dbReference type="PROSITE" id="PS50090">
    <property type="entry name" value="MYB_LIKE"/>
    <property type="match status" value="1"/>
</dbReference>
<dbReference type="InterPro" id="IPR049898">
    <property type="entry name" value="MARR_BRCT_CHROMO"/>
</dbReference>
<evidence type="ECO:0000256" key="5">
    <source>
        <dbReference type="ARBA" id="ARBA00023125"/>
    </source>
</evidence>
<evidence type="ECO:0000259" key="14">
    <source>
        <dbReference type="PROSITE" id="PS50934"/>
    </source>
</evidence>
<name>A0A9N9AAS4_FUNMO</name>
<evidence type="ECO:0000313" key="18">
    <source>
        <dbReference type="EMBL" id="CAG8522980.1"/>
    </source>
</evidence>
<evidence type="ECO:0000259" key="17">
    <source>
        <dbReference type="PROSITE" id="PS52032"/>
    </source>
</evidence>
<feature type="domain" description="SANT" evidence="15">
    <location>
        <begin position="759"/>
        <end position="810"/>
    </location>
</feature>
<dbReference type="Gene3D" id="1.10.10.10">
    <property type="entry name" value="Winged helix-like DNA-binding domain superfamily/Winged helix DNA-binding domain"/>
    <property type="match status" value="1"/>
</dbReference>
<feature type="region of interest" description="Disordered" evidence="10">
    <location>
        <begin position="427"/>
        <end position="489"/>
    </location>
</feature>
<dbReference type="InterPro" id="IPR001357">
    <property type="entry name" value="BRCT_dom"/>
</dbReference>
<keyword evidence="19" id="KW-1185">Reference proteome</keyword>
<keyword evidence="7" id="KW-0539">Nucleus</keyword>
<accession>A0A9N9AAS4</accession>
<dbReference type="PROSITE" id="PS52032">
    <property type="entry name" value="MARR_BRCT_CHROMO"/>
    <property type="match status" value="1"/>
</dbReference>
<dbReference type="InterPro" id="IPR017930">
    <property type="entry name" value="Myb_dom"/>
</dbReference>
<dbReference type="Pfam" id="PF00569">
    <property type="entry name" value="ZZ"/>
    <property type="match status" value="1"/>
</dbReference>
<evidence type="ECO:0000313" key="19">
    <source>
        <dbReference type="Proteomes" id="UP000789375"/>
    </source>
</evidence>
<dbReference type="GO" id="GO:0045893">
    <property type="term" value="P:positive regulation of DNA-templated transcription"/>
    <property type="evidence" value="ECO:0007669"/>
    <property type="project" value="TreeGrafter"/>
</dbReference>
<dbReference type="PROSITE" id="PS51294">
    <property type="entry name" value="HTH_MYB"/>
    <property type="match status" value="1"/>
</dbReference>
<evidence type="ECO:0000256" key="3">
    <source>
        <dbReference type="ARBA" id="ARBA00022833"/>
    </source>
</evidence>
<feature type="domain" description="Chromo" evidence="17">
    <location>
        <begin position="1"/>
        <end position="282"/>
    </location>
</feature>
<dbReference type="PROSITE" id="PS50172">
    <property type="entry name" value="BRCT"/>
    <property type="match status" value="1"/>
</dbReference>
<dbReference type="InterPro" id="IPR041984">
    <property type="entry name" value="Rsc8/Ssr1/Ssr2_ZZ"/>
</dbReference>
<evidence type="ECO:0000256" key="8">
    <source>
        <dbReference type="PROSITE-ProRule" id="PRU00228"/>
    </source>
</evidence>
<dbReference type="InterPro" id="IPR032451">
    <property type="entry name" value="SMARCC_C"/>
</dbReference>
<keyword evidence="3" id="KW-0862">Zinc</keyword>
<feature type="domain" description="SWIRM" evidence="14">
    <location>
        <begin position="508"/>
        <end position="605"/>
    </location>
</feature>
<evidence type="ECO:0000256" key="9">
    <source>
        <dbReference type="SAM" id="Coils"/>
    </source>
</evidence>
<feature type="compositionally biased region" description="Basic and acidic residues" evidence="10">
    <location>
        <begin position="868"/>
        <end position="885"/>
    </location>
</feature>
<dbReference type="Gene3D" id="1.10.10.60">
    <property type="entry name" value="Homeodomain-like"/>
    <property type="match status" value="1"/>
</dbReference>
<dbReference type="GO" id="GO:0016514">
    <property type="term" value="C:SWI/SNF complex"/>
    <property type="evidence" value="ECO:0007669"/>
    <property type="project" value="TreeGrafter"/>
</dbReference>
<dbReference type="PROSITE" id="PS51293">
    <property type="entry name" value="SANT"/>
    <property type="match status" value="1"/>
</dbReference>
<evidence type="ECO:0000256" key="1">
    <source>
        <dbReference type="ARBA" id="ARBA00022723"/>
    </source>
</evidence>
<evidence type="ECO:0000259" key="13">
    <source>
        <dbReference type="PROSITE" id="PS50172"/>
    </source>
</evidence>
<feature type="region of interest" description="Disordered" evidence="10">
    <location>
        <begin position="276"/>
        <end position="297"/>
    </location>
</feature>
<evidence type="ECO:0000256" key="7">
    <source>
        <dbReference type="ARBA" id="ARBA00023242"/>
    </source>
</evidence>
<evidence type="ECO:0000256" key="6">
    <source>
        <dbReference type="ARBA" id="ARBA00023163"/>
    </source>
</evidence>
<feature type="region of interest" description="Disordered" evidence="10">
    <location>
        <begin position="862"/>
        <end position="927"/>
    </location>
</feature>
<dbReference type="InterPro" id="IPR007526">
    <property type="entry name" value="SWIRM"/>
</dbReference>
<dbReference type="SMART" id="SM00291">
    <property type="entry name" value="ZnF_ZZ"/>
    <property type="match status" value="1"/>
</dbReference>
<dbReference type="PANTHER" id="PTHR12802">
    <property type="entry name" value="SWI/SNF COMPLEX-RELATED"/>
    <property type="match status" value="1"/>
</dbReference>
<dbReference type="InterPro" id="IPR036388">
    <property type="entry name" value="WH-like_DNA-bd_sf"/>
</dbReference>
<evidence type="ECO:0000256" key="4">
    <source>
        <dbReference type="ARBA" id="ARBA00023015"/>
    </source>
</evidence>
<dbReference type="FunFam" id="1.10.10.60:FF:000014">
    <property type="entry name" value="SWI/SNF complex subunit SMARCC2 isoform C"/>
    <property type="match status" value="1"/>
</dbReference>
<evidence type="ECO:0000259" key="12">
    <source>
        <dbReference type="PROSITE" id="PS50135"/>
    </source>
</evidence>
<keyword evidence="6" id="KW-0804">Transcription</keyword>
<feature type="compositionally biased region" description="Low complexity" evidence="10">
    <location>
        <begin position="917"/>
        <end position="927"/>
    </location>
</feature>
<dbReference type="GO" id="GO:0008270">
    <property type="term" value="F:zinc ion binding"/>
    <property type="evidence" value="ECO:0007669"/>
    <property type="project" value="UniProtKB-KW"/>
</dbReference>
<dbReference type="PANTHER" id="PTHR12802:SF41">
    <property type="entry name" value="BRAHMA ASSOCIATED PROTEIN 155 KDA"/>
    <property type="match status" value="1"/>
</dbReference>
<feature type="coiled-coil region" evidence="9">
    <location>
        <begin position="966"/>
        <end position="1014"/>
    </location>
</feature>
<feature type="domain" description="ZZ-type" evidence="12">
    <location>
        <begin position="702"/>
        <end position="756"/>
    </location>
</feature>
<dbReference type="AlphaFoldDB" id="A0A9N9AAS4"/>
<dbReference type="SUPFAM" id="SSF52113">
    <property type="entry name" value="BRCT domain"/>
    <property type="match status" value="1"/>
</dbReference>
<keyword evidence="1" id="KW-0479">Metal-binding</keyword>
<keyword evidence="2 8" id="KW-0863">Zinc-finger</keyword>
<reference evidence="18" key="1">
    <citation type="submission" date="2021-06" db="EMBL/GenBank/DDBJ databases">
        <authorList>
            <person name="Kallberg Y."/>
            <person name="Tangrot J."/>
            <person name="Rosling A."/>
        </authorList>
    </citation>
    <scope>NUCLEOTIDE SEQUENCE</scope>
    <source>
        <strain evidence="18">87-6 pot B 2015</strain>
    </source>
</reference>
<dbReference type="Proteomes" id="UP000789375">
    <property type="component" value="Unassembled WGS sequence"/>
</dbReference>
<comment type="caution">
    <text evidence="18">The sequence shown here is derived from an EMBL/GenBank/DDBJ whole genome shotgun (WGS) entry which is preliminary data.</text>
</comment>
<dbReference type="PROSITE" id="PS50934">
    <property type="entry name" value="SWIRM"/>
    <property type="match status" value="1"/>
</dbReference>
<organism evidence="18 19">
    <name type="scientific">Funneliformis mosseae</name>
    <name type="common">Endomycorrhizal fungus</name>
    <name type="synonym">Glomus mosseae</name>
    <dbReference type="NCBI Taxonomy" id="27381"/>
    <lineage>
        <taxon>Eukaryota</taxon>
        <taxon>Fungi</taxon>
        <taxon>Fungi incertae sedis</taxon>
        <taxon>Mucoromycota</taxon>
        <taxon>Glomeromycotina</taxon>
        <taxon>Glomeromycetes</taxon>
        <taxon>Glomerales</taxon>
        <taxon>Glomeraceae</taxon>
        <taxon>Funneliformis</taxon>
    </lineage>
</organism>
<dbReference type="Pfam" id="PF16495">
    <property type="entry name" value="SWIRM-assoc_1"/>
    <property type="match status" value="1"/>
</dbReference>
<dbReference type="InterPro" id="IPR009057">
    <property type="entry name" value="Homeodomain-like_sf"/>
</dbReference>
<dbReference type="CDD" id="cd02336">
    <property type="entry name" value="ZZ_RSC8"/>
    <property type="match status" value="1"/>
</dbReference>
<evidence type="ECO:0000256" key="2">
    <source>
        <dbReference type="ARBA" id="ARBA00022771"/>
    </source>
</evidence>
<protein>
    <submittedName>
        <fullName evidence="18">11127_t:CDS:1</fullName>
    </submittedName>
</protein>
<dbReference type="EMBL" id="CAJVPP010000936">
    <property type="protein sequence ID" value="CAG8522980.1"/>
    <property type="molecule type" value="Genomic_DNA"/>
</dbReference>
<dbReference type="SUPFAM" id="SSF57850">
    <property type="entry name" value="RING/U-box"/>
    <property type="match status" value="1"/>
</dbReference>
<gene>
    <name evidence="18" type="ORF">FMOSSE_LOCUS5127</name>
</gene>
<dbReference type="InterPro" id="IPR001005">
    <property type="entry name" value="SANT/Myb"/>
</dbReference>
<dbReference type="InterPro" id="IPR032450">
    <property type="entry name" value="SMARCC_N"/>
</dbReference>
<feature type="domain" description="HTH myb-type" evidence="16">
    <location>
        <begin position="764"/>
        <end position="798"/>
    </location>
</feature>
<evidence type="ECO:0000259" key="11">
    <source>
        <dbReference type="PROSITE" id="PS50090"/>
    </source>
</evidence>
<proteinExistence type="predicted"/>
<feature type="domain" description="Myb-like" evidence="11">
    <location>
        <begin position="764"/>
        <end position="806"/>
    </location>
</feature>
<dbReference type="InterPro" id="IPR017884">
    <property type="entry name" value="SANT_dom"/>
</dbReference>
<keyword evidence="4" id="KW-0805">Transcription regulation</keyword>
<evidence type="ECO:0000259" key="15">
    <source>
        <dbReference type="PROSITE" id="PS51293"/>
    </source>
</evidence>
<dbReference type="SMART" id="SM00717">
    <property type="entry name" value="SANT"/>
    <property type="match status" value="1"/>
</dbReference>
<dbReference type="CDD" id="cd00167">
    <property type="entry name" value="SANT"/>
    <property type="match status" value="1"/>
</dbReference>